<feature type="compositionally biased region" description="Basic and acidic residues" evidence="1">
    <location>
        <begin position="158"/>
        <end position="172"/>
    </location>
</feature>
<comment type="caution">
    <text evidence="2">The sequence shown here is derived from an EMBL/GenBank/DDBJ whole genome shotgun (WGS) entry which is preliminary data.</text>
</comment>
<evidence type="ECO:0000313" key="2">
    <source>
        <dbReference type="EMBL" id="RRT58405.1"/>
    </source>
</evidence>
<dbReference type="AlphaFoldDB" id="A0A426Z340"/>
<organism evidence="2 3">
    <name type="scientific">Ensete ventricosum</name>
    <name type="common">Abyssinian banana</name>
    <name type="synonym">Musa ensete</name>
    <dbReference type="NCBI Taxonomy" id="4639"/>
    <lineage>
        <taxon>Eukaryota</taxon>
        <taxon>Viridiplantae</taxon>
        <taxon>Streptophyta</taxon>
        <taxon>Embryophyta</taxon>
        <taxon>Tracheophyta</taxon>
        <taxon>Spermatophyta</taxon>
        <taxon>Magnoliopsida</taxon>
        <taxon>Liliopsida</taxon>
        <taxon>Zingiberales</taxon>
        <taxon>Musaceae</taxon>
        <taxon>Ensete</taxon>
    </lineage>
</organism>
<sequence length="180" mass="20769">MFDLALQDLDSKMRARWESLKNSTKVWDNPSAATEFERGLLHPQLARELYTLLFEVLLTPAAKEMVLVITGLPRQLKGARVKACRTDDDLLKFVKELESARVKLLRQAIDDYKGSVGFNEGLKRMGRVSYEYRYRVALARFRALHPDSEVEDDPFTIRSEDDSLSMERRQPFDDSDPPES</sequence>
<protein>
    <submittedName>
        <fullName evidence="2">Uncharacterized protein</fullName>
    </submittedName>
</protein>
<proteinExistence type="predicted"/>
<feature type="region of interest" description="Disordered" evidence="1">
    <location>
        <begin position="150"/>
        <end position="180"/>
    </location>
</feature>
<accession>A0A426Z340</accession>
<dbReference type="Proteomes" id="UP000287651">
    <property type="component" value="Unassembled WGS sequence"/>
</dbReference>
<evidence type="ECO:0000313" key="3">
    <source>
        <dbReference type="Proteomes" id="UP000287651"/>
    </source>
</evidence>
<gene>
    <name evidence="2" type="ORF">B296_00046655</name>
</gene>
<dbReference type="EMBL" id="AMZH03008703">
    <property type="protein sequence ID" value="RRT58405.1"/>
    <property type="molecule type" value="Genomic_DNA"/>
</dbReference>
<reference evidence="2 3" key="1">
    <citation type="journal article" date="2014" name="Agronomy (Basel)">
        <title>A Draft Genome Sequence for Ensete ventricosum, the Drought-Tolerant Tree Against Hunger.</title>
        <authorList>
            <person name="Harrison J."/>
            <person name="Moore K.A."/>
            <person name="Paszkiewicz K."/>
            <person name="Jones T."/>
            <person name="Grant M."/>
            <person name="Ambacheew D."/>
            <person name="Muzemil S."/>
            <person name="Studholme D.J."/>
        </authorList>
    </citation>
    <scope>NUCLEOTIDE SEQUENCE [LARGE SCALE GENOMIC DNA]</scope>
</reference>
<name>A0A426Z340_ENSVE</name>
<evidence type="ECO:0000256" key="1">
    <source>
        <dbReference type="SAM" id="MobiDB-lite"/>
    </source>
</evidence>